<name>A0A0V8GJZ8_9BACL</name>
<evidence type="ECO:0000256" key="4">
    <source>
        <dbReference type="SAM" id="Coils"/>
    </source>
</evidence>
<keyword evidence="7" id="KW-0238">DNA-binding</keyword>
<dbReference type="NCBIfam" id="NF001068">
    <property type="entry name" value="PRK00118.1-4"/>
    <property type="match status" value="1"/>
</dbReference>
<proteinExistence type="inferred from homology"/>
<dbReference type="EMBL" id="JBAWKY010000001">
    <property type="protein sequence ID" value="MEI4461374.1"/>
    <property type="molecule type" value="Genomic_DNA"/>
</dbReference>
<dbReference type="PANTHER" id="PTHR40083:SF1">
    <property type="entry name" value="UPF0122 PROTEIN YLXM"/>
    <property type="match status" value="1"/>
</dbReference>
<evidence type="ECO:0000313" key="7">
    <source>
        <dbReference type="EMBL" id="MEI4461374.1"/>
    </source>
</evidence>
<evidence type="ECO:0000313" key="10">
    <source>
        <dbReference type="Proteomes" id="UP001387110"/>
    </source>
</evidence>
<dbReference type="PANTHER" id="PTHR40083">
    <property type="entry name" value="UPF0122 PROTEIN CBO2450/CLC_2298"/>
    <property type="match status" value="1"/>
</dbReference>
<feature type="coiled-coil region" evidence="4">
    <location>
        <begin position="49"/>
        <end position="76"/>
    </location>
</feature>
<gene>
    <name evidence="5" type="ORF">AS033_04330</name>
    <name evidence="6" type="ORF">RSA11_09480</name>
    <name evidence="7" type="ORF">SZL87_02920</name>
</gene>
<evidence type="ECO:0000256" key="2">
    <source>
        <dbReference type="ARBA" id="ARBA00024764"/>
    </source>
</evidence>
<dbReference type="NCBIfam" id="NF045758">
    <property type="entry name" value="YlxM"/>
    <property type="match status" value="1"/>
</dbReference>
<dbReference type="Proteomes" id="UP001387110">
    <property type="component" value="Unassembled WGS sequence"/>
</dbReference>
<sequence length="106" mass="12819">MTLDKTNRMNYLIDFYQELLTPKQRNYMSLYYLDDFSLGEIADEFEVSRQAVYDNIKRTEAMLEQYEERLSLFKKHERRKQLLDQLKQCDLPGEALVIIETLEQLE</sequence>
<comment type="function">
    <text evidence="2 3">Might take part in the signal recognition particle (SRP) pathway. This is inferred from the conservation of its genetic proximity to ftsY/ffh. May be a regulatory protein.</text>
</comment>
<dbReference type="GeneID" id="90837162"/>
<reference evidence="7 10" key="3">
    <citation type="submission" date="2023-12" db="EMBL/GenBank/DDBJ databases">
        <authorList>
            <person name="Easwaran N."/>
            <person name="Lazarus H.P.S."/>
        </authorList>
    </citation>
    <scope>NUCLEOTIDE SEQUENCE [LARGE SCALE GENOMIC DNA]</scope>
    <source>
        <strain evidence="7 10">VIT-2023</strain>
    </source>
</reference>
<dbReference type="EMBL" id="LDQV01000022">
    <property type="protein sequence ID" value="KTR26613.1"/>
    <property type="molecule type" value="Genomic_DNA"/>
</dbReference>
<dbReference type="Pfam" id="PF04297">
    <property type="entry name" value="UPF0122"/>
    <property type="match status" value="1"/>
</dbReference>
<evidence type="ECO:0000313" key="6">
    <source>
        <dbReference type="EMBL" id="KTR26613.1"/>
    </source>
</evidence>
<dbReference type="InterPro" id="IPR036388">
    <property type="entry name" value="WH-like_DNA-bd_sf"/>
</dbReference>
<dbReference type="InterPro" id="IPR013324">
    <property type="entry name" value="RNA_pol_sigma_r3/r4-like"/>
</dbReference>
<dbReference type="HAMAP" id="MF_00245">
    <property type="entry name" value="UPF0122"/>
    <property type="match status" value="1"/>
</dbReference>
<evidence type="ECO:0000313" key="9">
    <source>
        <dbReference type="Proteomes" id="UP000072605"/>
    </source>
</evidence>
<dbReference type="Proteomes" id="UP000053797">
    <property type="component" value="Unassembled WGS sequence"/>
</dbReference>
<dbReference type="SUPFAM" id="SSF88659">
    <property type="entry name" value="Sigma3 and sigma4 domains of RNA polymerase sigma factors"/>
    <property type="match status" value="1"/>
</dbReference>
<dbReference type="NCBIfam" id="NF001070">
    <property type="entry name" value="PRK00118.1-6"/>
    <property type="match status" value="1"/>
</dbReference>
<accession>A0A0V8GJZ8</accession>
<protein>
    <recommendedName>
        <fullName evidence="3">UPF0122 protein AS033_04330</fullName>
    </recommendedName>
</protein>
<dbReference type="AlphaFoldDB" id="A0A0V8GJZ8"/>
<evidence type="ECO:0000256" key="3">
    <source>
        <dbReference type="HAMAP-Rule" id="MF_00245"/>
    </source>
</evidence>
<dbReference type="InterPro" id="IPR007394">
    <property type="entry name" value="UPF0122"/>
</dbReference>
<keyword evidence="10" id="KW-1185">Reference proteome</keyword>
<dbReference type="InterPro" id="IPR054831">
    <property type="entry name" value="UPF0122_fam_protein"/>
</dbReference>
<comment type="caution">
    <text evidence="5">The sequence shown here is derived from an EMBL/GenBank/DDBJ whole genome shotgun (WGS) entry which is preliminary data.</text>
</comment>
<dbReference type="Proteomes" id="UP000072605">
    <property type="component" value="Unassembled WGS sequence"/>
</dbReference>
<dbReference type="EMBL" id="LNQL01000001">
    <property type="protein sequence ID" value="KSU50615.1"/>
    <property type="molecule type" value="Genomic_DNA"/>
</dbReference>
<dbReference type="GO" id="GO:0003677">
    <property type="term" value="F:DNA binding"/>
    <property type="evidence" value="ECO:0007669"/>
    <property type="project" value="UniProtKB-KW"/>
</dbReference>
<dbReference type="RefSeq" id="WP_023468743.1">
    <property type="nucleotide sequence ID" value="NZ_FMYN01000001.1"/>
</dbReference>
<evidence type="ECO:0000256" key="1">
    <source>
        <dbReference type="ARBA" id="ARBA00008720"/>
    </source>
</evidence>
<keyword evidence="4" id="KW-0175">Coiled coil</keyword>
<organism evidence="5 8">
    <name type="scientific">Exiguobacterium indicum</name>
    <dbReference type="NCBI Taxonomy" id="296995"/>
    <lineage>
        <taxon>Bacteria</taxon>
        <taxon>Bacillati</taxon>
        <taxon>Bacillota</taxon>
        <taxon>Bacilli</taxon>
        <taxon>Bacillales</taxon>
        <taxon>Bacillales Family XII. Incertae Sedis</taxon>
        <taxon>Exiguobacterium</taxon>
    </lineage>
</organism>
<dbReference type="Gene3D" id="1.10.10.10">
    <property type="entry name" value="Winged helix-like DNA-binding domain superfamily/Winged helix DNA-binding domain"/>
    <property type="match status" value="1"/>
</dbReference>
<reference evidence="6 9" key="2">
    <citation type="journal article" date="2016" name="Front. Microbiol.">
        <title>Genomic Resource of Rice Seed Associated Bacteria.</title>
        <authorList>
            <person name="Midha S."/>
            <person name="Bansal K."/>
            <person name="Sharma S."/>
            <person name="Kumar N."/>
            <person name="Patil P.P."/>
            <person name="Chaudhry V."/>
            <person name="Patil P.B."/>
        </authorList>
    </citation>
    <scope>NUCLEOTIDE SEQUENCE [LARGE SCALE GENOMIC DNA]</scope>
    <source>
        <strain evidence="6 9">RSA11</strain>
    </source>
</reference>
<evidence type="ECO:0000313" key="5">
    <source>
        <dbReference type="EMBL" id="KSU50615.1"/>
    </source>
</evidence>
<evidence type="ECO:0000313" key="8">
    <source>
        <dbReference type="Proteomes" id="UP000053797"/>
    </source>
</evidence>
<comment type="similarity">
    <text evidence="1 3">Belongs to the UPF0122 family.</text>
</comment>
<dbReference type="OrthoDB" id="6392at2"/>
<reference evidence="5 8" key="1">
    <citation type="journal article" date="2015" name="Int. J. Syst. Evol. Microbiol.">
        <title>Exiguobacterium enclense sp. nov., isolated from sediment.</title>
        <authorList>
            <person name="Dastager S.G."/>
            <person name="Mawlankar R."/>
            <person name="Sonalkar V.V."/>
            <person name="Thorat M.N."/>
            <person name="Mual P."/>
            <person name="Verma A."/>
            <person name="Krishnamurthi S."/>
            <person name="Tang S.K."/>
            <person name="Li W.J."/>
        </authorList>
    </citation>
    <scope>NUCLEOTIDE SEQUENCE [LARGE SCALE GENOMIC DNA]</scope>
    <source>
        <strain evidence="5 8">NIO-1109</strain>
    </source>
</reference>